<dbReference type="Gene3D" id="3.40.50.720">
    <property type="entry name" value="NAD(P)-binding Rossmann-like Domain"/>
    <property type="match status" value="1"/>
</dbReference>
<reference evidence="6" key="1">
    <citation type="journal article" date="2020" name="mSystems">
        <title>Genome- and Community-Level Interaction Insights into Carbon Utilization and Element Cycling Functions of Hydrothermarchaeota in Hydrothermal Sediment.</title>
        <authorList>
            <person name="Zhou Z."/>
            <person name="Liu Y."/>
            <person name="Xu W."/>
            <person name="Pan J."/>
            <person name="Luo Z.H."/>
            <person name="Li M."/>
        </authorList>
    </citation>
    <scope>NUCLEOTIDE SEQUENCE [LARGE SCALE GENOMIC DNA]</scope>
    <source>
        <strain evidence="6">SpSt-381</strain>
    </source>
</reference>
<accession>A0A832I6L6</accession>
<evidence type="ECO:0000256" key="1">
    <source>
        <dbReference type="ARBA" id="ARBA00023002"/>
    </source>
</evidence>
<dbReference type="FunFam" id="3.40.50.720:FF:000009">
    <property type="entry name" value="Fatty oxidation complex, alpha subunit"/>
    <property type="match status" value="1"/>
</dbReference>
<dbReference type="SUPFAM" id="SSF51735">
    <property type="entry name" value="NAD(P)-binding Rossmann-fold domains"/>
    <property type="match status" value="1"/>
</dbReference>
<dbReference type="GO" id="GO:0070403">
    <property type="term" value="F:NAD+ binding"/>
    <property type="evidence" value="ECO:0007669"/>
    <property type="project" value="InterPro"/>
</dbReference>
<dbReference type="Pfam" id="PF02737">
    <property type="entry name" value="3HCDH_N"/>
    <property type="match status" value="1"/>
</dbReference>
<dbReference type="InterPro" id="IPR006176">
    <property type="entry name" value="3-OHacyl-CoA_DH_NAD-bd"/>
</dbReference>
<dbReference type="Gene3D" id="1.10.1040.10">
    <property type="entry name" value="N-(1-d-carboxylethyl)-l-norvaline Dehydrogenase, domain 2"/>
    <property type="match status" value="1"/>
</dbReference>
<dbReference type="SUPFAM" id="SSF48179">
    <property type="entry name" value="6-phosphogluconate dehydrogenase C-terminal domain-like"/>
    <property type="match status" value="1"/>
</dbReference>
<dbReference type="Pfam" id="PF00725">
    <property type="entry name" value="3HCDH"/>
    <property type="match status" value="1"/>
</dbReference>
<evidence type="ECO:0000259" key="5">
    <source>
        <dbReference type="Pfam" id="PF02737"/>
    </source>
</evidence>
<dbReference type="InterPro" id="IPR036291">
    <property type="entry name" value="NAD(P)-bd_dom_sf"/>
</dbReference>
<dbReference type="InterPro" id="IPR008927">
    <property type="entry name" value="6-PGluconate_DH-like_C_sf"/>
</dbReference>
<gene>
    <name evidence="6" type="ORF">ENR23_08850</name>
</gene>
<feature type="domain" description="3-hydroxyacyl-CoA dehydrogenase NAD binding" evidence="5">
    <location>
        <begin position="7"/>
        <end position="181"/>
    </location>
</feature>
<feature type="domain" description="3-hydroxyacyl-CoA dehydrogenase C-terminal" evidence="4">
    <location>
        <begin position="186"/>
        <end position="282"/>
    </location>
</feature>
<dbReference type="PIRSF" id="PIRSF000105">
    <property type="entry name" value="HCDH"/>
    <property type="match status" value="1"/>
</dbReference>
<name>A0A832I6L6_UNCEI</name>
<dbReference type="AlphaFoldDB" id="A0A832I6L6"/>
<feature type="binding site" evidence="3">
    <location>
        <position position="56"/>
    </location>
    <ligand>
        <name>CoA</name>
        <dbReference type="ChEBI" id="CHEBI:57287"/>
    </ligand>
</feature>
<feature type="binding site" evidence="3">
    <location>
        <position position="49"/>
    </location>
    <ligand>
        <name>CoA</name>
        <dbReference type="ChEBI" id="CHEBI:57287"/>
    </ligand>
</feature>
<sequence length="297" mass="32658">MEFRTFGIVGGGQMGKSIAEKVASSGIDVIVLEASPARAAEARAELERSLDHELEKWGITASEKKAILGRVRFTAEVADLAAADLVIEAVNEDLDLKKDVMRRLGAVCAPDRVFVTNTSTLSITEIGAASGRPDRVVGMHFMYPVTRSPIVEVVRGSETSDATFQTGLAVAKLLDKEVIEVFEYPGYVVTRAIIPFLNEAVHLVMEGVASAEDVDKALRLGYEFRMGPLEYVDRVGLDKVLGWMEHLWRELGDFKYRPCPLLRKMVRAGWLGRKSGRGFFRWEHGHRVAGGGAEALP</sequence>
<dbReference type="EMBL" id="DSQF01000018">
    <property type="protein sequence ID" value="HGZ43518.1"/>
    <property type="molecule type" value="Genomic_DNA"/>
</dbReference>
<evidence type="ECO:0000313" key="6">
    <source>
        <dbReference type="EMBL" id="HGZ43518.1"/>
    </source>
</evidence>
<dbReference type="PANTHER" id="PTHR48075">
    <property type="entry name" value="3-HYDROXYACYL-COA DEHYDROGENASE FAMILY PROTEIN"/>
    <property type="match status" value="1"/>
</dbReference>
<feature type="binding site" evidence="3">
    <location>
        <position position="119"/>
    </location>
    <ligand>
        <name>CoA</name>
        <dbReference type="ChEBI" id="CHEBI:57287"/>
    </ligand>
</feature>
<dbReference type="InterPro" id="IPR006108">
    <property type="entry name" value="3HC_DH_C"/>
</dbReference>
<feature type="site" description="Important for catalytic activity" evidence="2">
    <location>
        <position position="140"/>
    </location>
</feature>
<dbReference type="PANTHER" id="PTHR48075:SF5">
    <property type="entry name" value="3-HYDROXYBUTYRYL-COA DEHYDROGENASE"/>
    <property type="match status" value="1"/>
</dbReference>
<organism evidence="6">
    <name type="scientific">Eiseniibacteriota bacterium</name>
    <dbReference type="NCBI Taxonomy" id="2212470"/>
    <lineage>
        <taxon>Bacteria</taxon>
        <taxon>Candidatus Eiseniibacteriota</taxon>
    </lineage>
</organism>
<evidence type="ECO:0000259" key="4">
    <source>
        <dbReference type="Pfam" id="PF00725"/>
    </source>
</evidence>
<dbReference type="GO" id="GO:0006635">
    <property type="term" value="P:fatty acid beta-oxidation"/>
    <property type="evidence" value="ECO:0007669"/>
    <property type="project" value="TreeGrafter"/>
</dbReference>
<dbReference type="InterPro" id="IPR013328">
    <property type="entry name" value="6PGD_dom2"/>
</dbReference>
<protein>
    <submittedName>
        <fullName evidence="6">3-hydroxybutyryl-CoA dehydrogenase</fullName>
    </submittedName>
</protein>
<dbReference type="GO" id="GO:0008691">
    <property type="term" value="F:3-hydroxybutyryl-CoA dehydrogenase activity"/>
    <property type="evidence" value="ECO:0007669"/>
    <property type="project" value="TreeGrafter"/>
</dbReference>
<evidence type="ECO:0000256" key="2">
    <source>
        <dbReference type="PIRSR" id="PIRSR000105-1"/>
    </source>
</evidence>
<dbReference type="InterPro" id="IPR022694">
    <property type="entry name" value="3-OHacyl-CoA_DH"/>
</dbReference>
<comment type="caution">
    <text evidence="6">The sequence shown here is derived from an EMBL/GenBank/DDBJ whole genome shotgun (WGS) entry which is preliminary data.</text>
</comment>
<proteinExistence type="predicted"/>
<evidence type="ECO:0000256" key="3">
    <source>
        <dbReference type="PIRSR" id="PIRSR000105-3"/>
    </source>
</evidence>
<keyword evidence="1" id="KW-0560">Oxidoreductase</keyword>